<feature type="region of interest" description="Disordered" evidence="2">
    <location>
        <begin position="37"/>
        <end position="57"/>
    </location>
</feature>
<evidence type="ECO:0000313" key="3">
    <source>
        <dbReference type="EMBL" id="KAJ4965440.1"/>
    </source>
</evidence>
<feature type="compositionally biased region" description="Basic and acidic residues" evidence="2">
    <location>
        <begin position="37"/>
        <end position="52"/>
    </location>
</feature>
<organism evidence="3 4">
    <name type="scientific">Protea cynaroides</name>
    <dbReference type="NCBI Taxonomy" id="273540"/>
    <lineage>
        <taxon>Eukaryota</taxon>
        <taxon>Viridiplantae</taxon>
        <taxon>Streptophyta</taxon>
        <taxon>Embryophyta</taxon>
        <taxon>Tracheophyta</taxon>
        <taxon>Spermatophyta</taxon>
        <taxon>Magnoliopsida</taxon>
        <taxon>Proteales</taxon>
        <taxon>Proteaceae</taxon>
        <taxon>Protea</taxon>
    </lineage>
</organism>
<reference evidence="3" key="1">
    <citation type="journal article" date="2023" name="Plant J.">
        <title>The genome of the king protea, Protea cynaroides.</title>
        <authorList>
            <person name="Chang J."/>
            <person name="Duong T.A."/>
            <person name="Schoeman C."/>
            <person name="Ma X."/>
            <person name="Roodt D."/>
            <person name="Barker N."/>
            <person name="Li Z."/>
            <person name="Van de Peer Y."/>
            <person name="Mizrachi E."/>
        </authorList>
    </citation>
    <scope>NUCLEOTIDE SEQUENCE</scope>
    <source>
        <tissue evidence="3">Young leaves</tissue>
    </source>
</reference>
<evidence type="ECO:0000256" key="1">
    <source>
        <dbReference type="SAM" id="Coils"/>
    </source>
</evidence>
<dbReference type="Proteomes" id="UP001141806">
    <property type="component" value="Unassembled WGS sequence"/>
</dbReference>
<sequence length="146" mass="16124">MPPARPENSRPAFQERLIKRLTNSSWVGLRLFEVPLRRDAPTNNEEERKEGSPNEQVLEEVPQVLKTEIIGTQVEAALGKVATDTTQEGQEGGAGIEVVGSSITNEAVRETIADLLSKIEALRSLILEVEKDQDKFAMTMGELKDP</sequence>
<comment type="caution">
    <text evidence="3">The sequence shown here is derived from an EMBL/GenBank/DDBJ whole genome shotgun (WGS) entry which is preliminary data.</text>
</comment>
<protein>
    <submittedName>
        <fullName evidence="3">Uncharacterized protein</fullName>
    </submittedName>
</protein>
<dbReference type="AlphaFoldDB" id="A0A9Q0QMQ2"/>
<name>A0A9Q0QMQ2_9MAGN</name>
<keyword evidence="1" id="KW-0175">Coiled coil</keyword>
<proteinExistence type="predicted"/>
<evidence type="ECO:0000256" key="2">
    <source>
        <dbReference type="SAM" id="MobiDB-lite"/>
    </source>
</evidence>
<accession>A0A9Q0QMQ2</accession>
<evidence type="ECO:0000313" key="4">
    <source>
        <dbReference type="Proteomes" id="UP001141806"/>
    </source>
</evidence>
<keyword evidence="4" id="KW-1185">Reference proteome</keyword>
<gene>
    <name evidence="3" type="ORF">NE237_017289</name>
</gene>
<feature type="coiled-coil region" evidence="1">
    <location>
        <begin position="105"/>
        <end position="132"/>
    </location>
</feature>
<dbReference type="EMBL" id="JAMYWD010000007">
    <property type="protein sequence ID" value="KAJ4965440.1"/>
    <property type="molecule type" value="Genomic_DNA"/>
</dbReference>